<keyword evidence="2" id="KW-1185">Reference proteome</keyword>
<evidence type="ECO:0008006" key="3">
    <source>
        <dbReference type="Google" id="ProtNLM"/>
    </source>
</evidence>
<protein>
    <recommendedName>
        <fullName evidence="3">Capsule biosynthesis protein</fullName>
    </recommendedName>
</protein>
<dbReference type="Pfam" id="PF05159">
    <property type="entry name" value="Capsule_synth"/>
    <property type="match status" value="1"/>
</dbReference>
<dbReference type="EMBL" id="JAWJZI010000022">
    <property type="protein sequence ID" value="MDV5172134.1"/>
    <property type="molecule type" value="Genomic_DNA"/>
</dbReference>
<accession>A0ABU3ZQ35</accession>
<evidence type="ECO:0000313" key="1">
    <source>
        <dbReference type="EMBL" id="MDV5172134.1"/>
    </source>
</evidence>
<proteinExistence type="predicted"/>
<name>A0ABU3ZQ35_9GAMM</name>
<comment type="caution">
    <text evidence="1">The sequence shown here is derived from an EMBL/GenBank/DDBJ whole genome shotgun (WGS) entry which is preliminary data.</text>
</comment>
<gene>
    <name evidence="1" type="ORF">R2X38_24330</name>
</gene>
<reference evidence="1 2" key="1">
    <citation type="submission" date="2023-10" db="EMBL/GenBank/DDBJ databases">
        <title>Marine bacteria isolated from horseshoe crab.</title>
        <authorList>
            <person name="Cheng T.H."/>
        </authorList>
    </citation>
    <scope>NUCLEOTIDE SEQUENCE [LARGE SCALE GENOMIC DNA]</scope>
    <source>
        <strain evidence="1 2">HSC6</strain>
    </source>
</reference>
<organism evidence="1 2">
    <name type="scientific">Photobacterium rosenbergii</name>
    <dbReference type="NCBI Taxonomy" id="294936"/>
    <lineage>
        <taxon>Bacteria</taxon>
        <taxon>Pseudomonadati</taxon>
        <taxon>Pseudomonadota</taxon>
        <taxon>Gammaproteobacteria</taxon>
        <taxon>Vibrionales</taxon>
        <taxon>Vibrionaceae</taxon>
        <taxon>Photobacterium</taxon>
    </lineage>
</organism>
<evidence type="ECO:0000313" key="2">
    <source>
        <dbReference type="Proteomes" id="UP001186452"/>
    </source>
</evidence>
<dbReference type="Proteomes" id="UP001186452">
    <property type="component" value="Unassembled WGS sequence"/>
</dbReference>
<dbReference type="InterPro" id="IPR007833">
    <property type="entry name" value="Capsule_polysaccharide_synth"/>
</dbReference>
<sequence length="436" mass="50545">MKTLYVMCFYESNARYFHHAIEQFKKNNIDLIFLCMYPSAVGYCRRNNLKYINLPHKVRKQDKNGFSEKLTSKAIKECYSFHHKLLPFSHEKYTDLVKQYYNFYMDAFQKEECLGAVVIGDVRLFSSTATLASYQCNKKIVYFEPGPFGTMIFDDSGVNKNMTISSISDECISSHVLDKTKLSDFYEVKSVNQYYKGSISAYIRKIPDVFLSIPPKLIKASFPIELQTGESFYDSIPYLFSRIKKPRQNKIANARYNGKYIFFPLQVPCDVQIVMNSPYFDSILQMVKSVAQSIPDGYKLVLREHPMNLGRYGSSFYSYIESNDKIILDNSNNIWELVKASELVVVNNSTVGIESLKYNTEVLVLGDAFYHKAVHVFNGEGLKDKIHHSINNPISREYKDKYLSLLYENYLIKDNYKNESYINLGLMVNKISNFYA</sequence>
<dbReference type="RefSeq" id="WP_317524928.1">
    <property type="nucleotide sequence ID" value="NZ_JAWJZI010000022.1"/>
</dbReference>